<gene>
    <name evidence="2" type="ORF">CR513_49770</name>
</gene>
<keyword evidence="3" id="KW-1185">Reference proteome</keyword>
<protein>
    <recommendedName>
        <fullName evidence="1">Tf2-1-like SH3-like domain-containing protein</fullName>
    </recommendedName>
</protein>
<reference evidence="2" key="1">
    <citation type="submission" date="2018-05" db="EMBL/GenBank/DDBJ databases">
        <title>Draft genome of Mucuna pruriens seed.</title>
        <authorList>
            <person name="Nnadi N.E."/>
            <person name="Vos R."/>
            <person name="Hasami M.H."/>
            <person name="Devisetty U.K."/>
            <person name="Aguiy J.C."/>
        </authorList>
    </citation>
    <scope>NUCLEOTIDE SEQUENCE [LARGE SCALE GENOMIC DNA]</scope>
    <source>
        <strain evidence="2">JCA_2017</strain>
    </source>
</reference>
<dbReference type="AlphaFoldDB" id="A0A371EY13"/>
<evidence type="ECO:0000259" key="1">
    <source>
        <dbReference type="Pfam" id="PF24626"/>
    </source>
</evidence>
<feature type="domain" description="Tf2-1-like SH3-like" evidence="1">
    <location>
        <begin position="61"/>
        <end position="122"/>
    </location>
</feature>
<organism evidence="2 3">
    <name type="scientific">Mucuna pruriens</name>
    <name type="common">Velvet bean</name>
    <name type="synonym">Dolichos pruriens</name>
    <dbReference type="NCBI Taxonomy" id="157652"/>
    <lineage>
        <taxon>Eukaryota</taxon>
        <taxon>Viridiplantae</taxon>
        <taxon>Streptophyta</taxon>
        <taxon>Embryophyta</taxon>
        <taxon>Tracheophyta</taxon>
        <taxon>Spermatophyta</taxon>
        <taxon>Magnoliopsida</taxon>
        <taxon>eudicotyledons</taxon>
        <taxon>Gunneridae</taxon>
        <taxon>Pentapetalae</taxon>
        <taxon>rosids</taxon>
        <taxon>fabids</taxon>
        <taxon>Fabales</taxon>
        <taxon>Fabaceae</taxon>
        <taxon>Papilionoideae</taxon>
        <taxon>50 kb inversion clade</taxon>
        <taxon>NPAAA clade</taxon>
        <taxon>indigoferoid/millettioid clade</taxon>
        <taxon>Phaseoleae</taxon>
        <taxon>Mucuna</taxon>
    </lineage>
</organism>
<name>A0A371EY13_MUCPR</name>
<dbReference type="EMBL" id="QJKJ01011525">
    <property type="protein sequence ID" value="RDX70932.1"/>
    <property type="molecule type" value="Genomic_DNA"/>
</dbReference>
<dbReference type="PANTHER" id="PTHR46148">
    <property type="entry name" value="CHROMO DOMAIN-CONTAINING PROTEIN"/>
    <property type="match status" value="1"/>
</dbReference>
<evidence type="ECO:0000313" key="2">
    <source>
        <dbReference type="EMBL" id="RDX70932.1"/>
    </source>
</evidence>
<dbReference type="InterPro" id="IPR056924">
    <property type="entry name" value="SH3_Tf2-1"/>
</dbReference>
<proteinExistence type="predicted"/>
<dbReference type="Proteomes" id="UP000257109">
    <property type="component" value="Unassembled WGS sequence"/>
</dbReference>
<dbReference type="OrthoDB" id="1410086at2759"/>
<feature type="non-terminal residue" evidence="2">
    <location>
        <position position="1"/>
    </location>
</feature>
<dbReference type="PANTHER" id="PTHR46148:SF60">
    <property type="entry name" value="CHROMO DOMAIN-CONTAINING PROTEIN"/>
    <property type="match status" value="1"/>
</dbReference>
<sequence>MAPYEALYGRRCRTPLCWCELEENVVSGLEVKLIQENIRVTQNRQKIYHDKKRKDLEFNKGNHIFLKVTPWSEVGKALKSHKLSPRSLDPYQILKRVSEVAYQIAFLFVLANLHDVFHLDDIQVRDNLSYEVQPLKVKGRRVKELRGKEILLVKVV</sequence>
<evidence type="ECO:0000313" key="3">
    <source>
        <dbReference type="Proteomes" id="UP000257109"/>
    </source>
</evidence>
<comment type="caution">
    <text evidence="2">The sequence shown here is derived from an EMBL/GenBank/DDBJ whole genome shotgun (WGS) entry which is preliminary data.</text>
</comment>
<accession>A0A371EY13</accession>
<dbReference type="Pfam" id="PF24626">
    <property type="entry name" value="SH3_Tf2-1"/>
    <property type="match status" value="1"/>
</dbReference>